<dbReference type="GeneID" id="66355882"/>
<dbReference type="UniPathway" id="UPA00148"/>
<evidence type="ECO:0000256" key="3">
    <source>
        <dbReference type="ARBA" id="ARBA00022573"/>
    </source>
</evidence>
<dbReference type="NCBIfam" id="TIGR01467">
    <property type="entry name" value="cobI_cbiL"/>
    <property type="match status" value="1"/>
</dbReference>
<keyword evidence="6" id="KW-0949">S-adenosyl-L-methionine</keyword>
<comment type="pathway">
    <text evidence="1">Cofactor biosynthesis; adenosylcobalamin biosynthesis.</text>
</comment>
<dbReference type="Gene3D" id="3.40.1010.10">
    <property type="entry name" value="Cobalt-precorrin-4 Transmethylase, Domain 1"/>
    <property type="match status" value="1"/>
</dbReference>
<dbReference type="PATRIC" id="fig|1496.897.peg.209"/>
<dbReference type="KEGG" id="pdf:CD630DERM_34220"/>
<dbReference type="InterPro" id="IPR010388">
    <property type="entry name" value="Anaerobic_Co-chelatase"/>
</dbReference>
<dbReference type="Proteomes" id="UP000879542">
    <property type="component" value="Unassembled WGS sequence"/>
</dbReference>
<dbReference type="PANTHER" id="PTHR43467:SF2">
    <property type="entry name" value="COBALT-PRECORRIN-2 C(20)-METHYLTRANSFERASE"/>
    <property type="match status" value="1"/>
</dbReference>
<evidence type="ECO:0000313" key="8">
    <source>
        <dbReference type="EMBL" id="CDS89714.1"/>
    </source>
</evidence>
<dbReference type="EMBL" id="DAEPXK010000006">
    <property type="protein sequence ID" value="HBH1541402.1"/>
    <property type="molecule type" value="Genomic_DNA"/>
</dbReference>
<gene>
    <name evidence="10" type="primary">cbiK</name>
    <name evidence="10" type="ORF">BN1095_460085</name>
    <name evidence="8" type="ORF">BN1096_760005</name>
    <name evidence="9" type="ORF">BN1097_760005</name>
    <name evidence="11" type="ORF">KRM00_000861</name>
    <name evidence="12" type="ORF">KRQ00_002201</name>
    <name evidence="14" type="ORF">SAMEA1402399_03818</name>
    <name evidence="13" type="ORF">SAMEA3375112_03036</name>
</gene>
<reference evidence="10" key="1">
    <citation type="submission" date="2014-07" db="EMBL/GenBank/DDBJ databases">
        <authorList>
            <person name="Monot Marc"/>
        </authorList>
    </citation>
    <scope>NUCLEOTIDE SEQUENCE</scope>
    <source>
        <strain evidence="10">7032989</strain>
        <strain evidence="9">7032994</strain>
    </source>
</reference>
<dbReference type="Pfam" id="PF00590">
    <property type="entry name" value="TP_methylase"/>
    <property type="match status" value="1"/>
</dbReference>
<dbReference type="Gene3D" id="3.40.50.1400">
    <property type="match status" value="2"/>
</dbReference>
<dbReference type="EMBL" id="LK932531">
    <property type="protein sequence ID" value="CDS89714.1"/>
    <property type="molecule type" value="Genomic_DNA"/>
</dbReference>
<evidence type="ECO:0000313" key="13">
    <source>
        <dbReference type="EMBL" id="SJS85297.1"/>
    </source>
</evidence>
<feature type="domain" description="Tetrapyrrole methylase" evidence="7">
    <location>
        <begin position="260"/>
        <end position="470"/>
    </location>
</feature>
<dbReference type="EMBL" id="FUPS01000011">
    <property type="protein sequence ID" value="SJS85297.1"/>
    <property type="molecule type" value="Genomic_DNA"/>
</dbReference>
<dbReference type="InterPro" id="IPR014776">
    <property type="entry name" value="4pyrrole_Mease_sub2"/>
</dbReference>
<keyword evidence="4 11" id="KW-0489">Methyltransferase</keyword>
<dbReference type="InterPro" id="IPR035996">
    <property type="entry name" value="4pyrrol_Methylase_sf"/>
</dbReference>
<dbReference type="CDD" id="cd11645">
    <property type="entry name" value="Precorrin_2_C20_MT"/>
    <property type="match status" value="1"/>
</dbReference>
<dbReference type="EC" id="2.1.1.151" evidence="11"/>
<dbReference type="EMBL" id="LK932416">
    <property type="protein sequence ID" value="CDS89907.1"/>
    <property type="molecule type" value="Genomic_DNA"/>
</dbReference>
<dbReference type="GO" id="GO:0019251">
    <property type="term" value="P:anaerobic cobalamin biosynthetic process"/>
    <property type="evidence" value="ECO:0007669"/>
    <property type="project" value="InterPro"/>
</dbReference>
<dbReference type="GO" id="GO:0032259">
    <property type="term" value="P:methylation"/>
    <property type="evidence" value="ECO:0007669"/>
    <property type="project" value="UniProtKB-KW"/>
</dbReference>
<evidence type="ECO:0000256" key="4">
    <source>
        <dbReference type="ARBA" id="ARBA00022603"/>
    </source>
</evidence>
<protein>
    <submittedName>
        <fullName evidence="11">Cobalt-factor II C(20)-methyltransferase</fullName>
        <ecNumber evidence="11">2.1.1.151</ecNumber>
    </submittedName>
    <submittedName>
        <fullName evidence="10">Sirohydrochlorin cobaltochelatase</fullName>
        <ecNumber evidence="10">4.99.1.3</ecNumber>
    </submittedName>
</protein>
<dbReference type="SUPFAM" id="SSF53790">
    <property type="entry name" value="Tetrapyrrole methylase"/>
    <property type="match status" value="1"/>
</dbReference>
<dbReference type="RefSeq" id="WP_003437727.1">
    <property type="nucleotide sequence ID" value="NZ_AP025558.1"/>
</dbReference>
<keyword evidence="3" id="KW-0169">Cobalamin biosynthesis</keyword>
<dbReference type="EMBL" id="CAADAN010000020">
    <property type="protein sequence ID" value="VFD36060.1"/>
    <property type="molecule type" value="Genomic_DNA"/>
</dbReference>
<dbReference type="EC" id="4.99.1.3" evidence="10"/>
<evidence type="ECO:0000256" key="2">
    <source>
        <dbReference type="ARBA" id="ARBA00005879"/>
    </source>
</evidence>
<dbReference type="EMBL" id="LK933138">
    <property type="protein sequence ID" value="CDT39755.1"/>
    <property type="molecule type" value="Genomic_DNA"/>
</dbReference>
<keyword evidence="5 11" id="KW-0808">Transferase</keyword>
<evidence type="ECO:0000256" key="1">
    <source>
        <dbReference type="ARBA" id="ARBA00004953"/>
    </source>
</evidence>
<evidence type="ECO:0000313" key="14">
    <source>
        <dbReference type="EMBL" id="VFD36060.1"/>
    </source>
</evidence>
<evidence type="ECO:0000313" key="15">
    <source>
        <dbReference type="Proteomes" id="UP000189137"/>
    </source>
</evidence>
<evidence type="ECO:0000313" key="10">
    <source>
        <dbReference type="EMBL" id="CDT39755.1"/>
    </source>
</evidence>
<dbReference type="EMBL" id="DAEQIJ010000009">
    <property type="protein sequence ID" value="HBH2620435.1"/>
    <property type="molecule type" value="Genomic_DNA"/>
</dbReference>
<dbReference type="PROSITE" id="PS00839">
    <property type="entry name" value="SUMT_1"/>
    <property type="match status" value="1"/>
</dbReference>
<comment type="similarity">
    <text evidence="2">Belongs to the precorrin methyltransferase family.</text>
</comment>
<evidence type="ECO:0000313" key="16">
    <source>
        <dbReference type="Proteomes" id="UP000411588"/>
    </source>
</evidence>
<dbReference type="NCBIfam" id="NF004059">
    <property type="entry name" value="PRK05576.1-2"/>
    <property type="match status" value="1"/>
</dbReference>
<name>A0A031WH42_CLODI</name>
<reference evidence="11" key="2">
    <citation type="journal article" date="2018" name="Genome Biol.">
        <title>SKESA: strategic k-mer extension for scrupulous assemblies.</title>
        <authorList>
            <person name="Souvorov A."/>
            <person name="Agarwala R."/>
            <person name="Lipman D.J."/>
        </authorList>
    </citation>
    <scope>NUCLEOTIDE SEQUENCE</scope>
    <source>
        <strain evidence="12">Clostridioides</strain>
        <strain evidence="11">HN1000</strain>
    </source>
</reference>
<dbReference type="Proteomes" id="UP000189137">
    <property type="component" value="Unassembled WGS sequence"/>
</dbReference>
<dbReference type="GO" id="GO:0016852">
    <property type="term" value="F:sirohydrochlorin cobaltochelatase activity"/>
    <property type="evidence" value="ECO:0007669"/>
    <property type="project" value="UniProtKB-EC"/>
</dbReference>
<evidence type="ECO:0000256" key="6">
    <source>
        <dbReference type="ARBA" id="ARBA00022691"/>
    </source>
</evidence>
<dbReference type="GO" id="GO:0030788">
    <property type="term" value="F:precorrin-2 C20-methyltransferase activity"/>
    <property type="evidence" value="ECO:0007669"/>
    <property type="project" value="InterPro"/>
</dbReference>
<dbReference type="Proteomes" id="UP000411588">
    <property type="component" value="Unassembled WGS sequence"/>
</dbReference>
<reference evidence="11" key="4">
    <citation type="submission" date="2021-06" db="EMBL/GenBank/DDBJ databases">
        <authorList>
            <consortium name="NCBI Pathogen Detection Project"/>
        </authorList>
    </citation>
    <scope>NUCLEOTIDE SEQUENCE</scope>
    <source>
        <strain evidence="12">Clostridioides</strain>
        <strain evidence="11">HN1000</strain>
    </source>
</reference>
<dbReference type="CDD" id="cd03412">
    <property type="entry name" value="CbiK_N"/>
    <property type="match status" value="1"/>
</dbReference>
<evidence type="ECO:0000313" key="12">
    <source>
        <dbReference type="EMBL" id="HBH2620435.1"/>
    </source>
</evidence>
<organism evidence="10">
    <name type="scientific">Clostridioides difficile</name>
    <name type="common">Peptoclostridium difficile</name>
    <dbReference type="NCBI Taxonomy" id="1496"/>
    <lineage>
        <taxon>Bacteria</taxon>
        <taxon>Bacillati</taxon>
        <taxon>Bacillota</taxon>
        <taxon>Clostridia</taxon>
        <taxon>Peptostreptococcales</taxon>
        <taxon>Peptostreptococcaceae</taxon>
        <taxon>Clostridioides</taxon>
    </lineage>
</organism>
<dbReference type="AlphaFoldDB" id="A0A031WH42"/>
<dbReference type="InterPro" id="IPR003043">
    <property type="entry name" value="Uropor_MeTrfase_CS"/>
</dbReference>
<reference evidence="14 16" key="3">
    <citation type="submission" date="2019-02" db="EMBL/GenBank/DDBJ databases">
        <authorList>
            <consortium name="Pathogen Informatics"/>
        </authorList>
    </citation>
    <scope>NUCLEOTIDE SEQUENCE [LARGE SCALE GENOMIC DNA]</scope>
    <source>
        <strain evidence="14">Clo34</strain>
        <strain evidence="16">clo34</strain>
        <strain evidence="13 15">VRECD0157</strain>
    </source>
</reference>
<dbReference type="PANTHER" id="PTHR43467">
    <property type="entry name" value="COBALT-PRECORRIN-2 C(20)-METHYLTRANSFERASE"/>
    <property type="match status" value="1"/>
</dbReference>
<dbReference type="SUPFAM" id="SSF53800">
    <property type="entry name" value="Chelatase"/>
    <property type="match status" value="1"/>
</dbReference>
<dbReference type="Gene3D" id="3.30.950.10">
    <property type="entry name" value="Methyltransferase, Cobalt-precorrin-4 Transmethylase, Domain 2"/>
    <property type="match status" value="1"/>
</dbReference>
<sequence>MKKALLVVSFGTSYHETREKTIDICEDKIKNSLKSHDFFRAYTSNMIINKIKKRDGIEIDNPIQALDKIYEQGYDEVIIQTLHIICGEEFNKLKEQVDGYSSKFKKIVLGRPLLTHIEDYQEAVEAIKHQIPHMESNEAVVFMGHGTLHESHSAYPALEYMLRDNGINAYVGTVEGYPEIEHVIRRLKEGNIKTVNLMPFMLVAGDHAINDMAGDEEDSWKTILEENGFNVRVHLKGLGENSYIQDKFVRHAVKCAENAKFYGIGAGPGDGSLLTIKAVNTLKKLDILYTPESKKGGDSLALSIVSEYLPESVEIKSRHFPMSFDGNEKSLAWDNVAQEIISDVNDGKNVGFVTLGDPMIYSTYVYIMKRILGEVEVETIPGISSFSNIASNQNFPLVMDKEALVVIPCTMEDDKIEYALQNYNSIVLMKVYKNFKEIIKKLEKYDLIEHAILVSNSSQESENVFTDLKEAHLEDKISYFSTILVNKDNKIK</sequence>
<accession>A0A031WH42</accession>
<evidence type="ECO:0000256" key="5">
    <source>
        <dbReference type="ARBA" id="ARBA00022679"/>
    </source>
</evidence>
<dbReference type="InterPro" id="IPR000878">
    <property type="entry name" value="4pyrrol_Mease"/>
</dbReference>
<dbReference type="InterPro" id="IPR006364">
    <property type="entry name" value="CobI/CbiL/CobIJ_dom"/>
</dbReference>
<dbReference type="SMR" id="A0A031WH42"/>
<evidence type="ECO:0000313" key="11">
    <source>
        <dbReference type="EMBL" id="HBH1541402.1"/>
    </source>
</evidence>
<dbReference type="InterPro" id="IPR014777">
    <property type="entry name" value="4pyrrole_Mease_sub1"/>
</dbReference>
<proteinExistence type="inferred from homology"/>
<dbReference type="GO" id="GO:0043781">
    <property type="term" value="F:cobalt-factor II C20-methyltransferase activity"/>
    <property type="evidence" value="ECO:0007669"/>
    <property type="project" value="UniProtKB-EC"/>
</dbReference>
<evidence type="ECO:0000313" key="9">
    <source>
        <dbReference type="EMBL" id="CDS89907.1"/>
    </source>
</evidence>
<dbReference type="Proteomes" id="UP000878956">
    <property type="component" value="Unassembled WGS sequence"/>
</dbReference>
<dbReference type="NCBIfam" id="NF004061">
    <property type="entry name" value="PRK05576.1-4"/>
    <property type="match status" value="1"/>
</dbReference>
<keyword evidence="10" id="KW-0456">Lyase</keyword>
<evidence type="ECO:0000259" key="7">
    <source>
        <dbReference type="Pfam" id="PF00590"/>
    </source>
</evidence>
<dbReference type="Pfam" id="PF06180">
    <property type="entry name" value="CbiK"/>
    <property type="match status" value="1"/>
</dbReference>
<dbReference type="CDD" id="cd03413">
    <property type="entry name" value="CbiK_C"/>
    <property type="match status" value="1"/>
</dbReference>
<dbReference type="InterPro" id="IPR012382">
    <property type="entry name" value="CobI/CbiL"/>
</dbReference>